<protein>
    <recommendedName>
        <fullName evidence="3">Peptidase C39-like domain-containing protein</fullName>
    </recommendedName>
</protein>
<evidence type="ECO:0000313" key="1">
    <source>
        <dbReference type="EMBL" id="KDM89643.1"/>
    </source>
</evidence>
<organism evidence="1 2">
    <name type="scientific">Photobacterium galatheae</name>
    <dbReference type="NCBI Taxonomy" id="1654360"/>
    <lineage>
        <taxon>Bacteria</taxon>
        <taxon>Pseudomonadati</taxon>
        <taxon>Pseudomonadota</taxon>
        <taxon>Gammaproteobacteria</taxon>
        <taxon>Vibrionales</taxon>
        <taxon>Vibrionaceae</taxon>
        <taxon>Photobacterium</taxon>
    </lineage>
</organism>
<name>A0A066RQI7_9GAMM</name>
<accession>A0A066RQI7</accession>
<dbReference type="InterPro" id="IPR058988">
    <property type="entry name" value="IpaJ"/>
</dbReference>
<evidence type="ECO:0008006" key="3">
    <source>
        <dbReference type="Google" id="ProtNLM"/>
    </source>
</evidence>
<dbReference type="Proteomes" id="UP000027192">
    <property type="component" value="Unassembled WGS sequence"/>
</dbReference>
<dbReference type="EMBL" id="JMIB01000051">
    <property type="protein sequence ID" value="KDM89643.1"/>
    <property type="molecule type" value="Genomic_DNA"/>
</dbReference>
<evidence type="ECO:0000313" key="2">
    <source>
        <dbReference type="Proteomes" id="UP000027192"/>
    </source>
</evidence>
<reference evidence="1 2" key="1">
    <citation type="submission" date="2014-04" db="EMBL/GenBank/DDBJ databases">
        <title>Draft genome sequence of Photobacterium halotolerans S2753: a solonamide, ngercheumicin and holomycin producer.</title>
        <authorList>
            <person name="Machado H.R."/>
            <person name="Gram L."/>
        </authorList>
    </citation>
    <scope>NUCLEOTIDE SEQUENCE [LARGE SCALE GENOMIC DNA]</scope>
    <source>
        <strain evidence="1 2">S2753</strain>
    </source>
</reference>
<comment type="caution">
    <text evidence="1">The sequence shown here is derived from an EMBL/GenBank/DDBJ whole genome shotgun (WGS) entry which is preliminary data.</text>
</comment>
<dbReference type="AlphaFoldDB" id="A0A066RQI7"/>
<proteinExistence type="predicted"/>
<dbReference type="Pfam" id="PF25855">
    <property type="entry name" value="IpaJ_protease"/>
    <property type="match status" value="1"/>
</dbReference>
<sequence length="243" mass="26768">MSNFTDYNNIQQSTENSCGAFAVNACLCQLQLNVKKSIKSLDEGNLVNGYTSTAQEVDLTANSDKKKAAENTYKVTGNLTIDFPQHTATYYAFNSSKQNAPSAMCKTAYEFNGQNGNKINLYYTTGASAIFSSVNQSTNQGFTNNLFDTEKSLINGINNNIQVTETSEYSVPTNSDVHLLLVQHTGGMHWFSVCADTKDTCNIYDPGTGTVYDVSNDKLNQQSSIRLNNVDYTMPGLWILLKK</sequence>
<dbReference type="RefSeq" id="WP_036757415.1">
    <property type="nucleotide sequence ID" value="NZ_JAGSGC010000007.1"/>
</dbReference>
<gene>
    <name evidence="1" type="ORF">EA58_21435</name>
</gene>
<keyword evidence="2" id="KW-1185">Reference proteome</keyword>